<name>F7NGQ1_9FIRM</name>
<accession>F7NGQ1</accession>
<sequence>MPVQGTTPLVDSSTLAIVIVSIHVPVQGTTVAQAIKARPIEFQSTCPYRARHGQNRIN</sequence>
<dbReference type="Proteomes" id="UP000003240">
    <property type="component" value="Unassembled WGS sequence"/>
</dbReference>
<proteinExistence type="predicted"/>
<reference evidence="1 2" key="1">
    <citation type="journal article" date="2011" name="EMBO J.">
        <title>Structural diversity of bacterial flagellar motors.</title>
        <authorList>
            <person name="Chen S."/>
            <person name="Beeby M."/>
            <person name="Murphy G.E."/>
            <person name="Leadbetter J.R."/>
            <person name="Hendrixson D.R."/>
            <person name="Briegel A."/>
            <person name="Li Z."/>
            <person name="Shi J."/>
            <person name="Tocheva E.I."/>
            <person name="Muller A."/>
            <person name="Dobro M.J."/>
            <person name="Jensen G.J."/>
        </authorList>
    </citation>
    <scope>NUCLEOTIDE SEQUENCE [LARGE SCALE GENOMIC DNA]</scope>
    <source>
        <strain evidence="1 2">DSM 6540</strain>
    </source>
</reference>
<organism evidence="1 2">
    <name type="scientific">Acetonema longum DSM 6540</name>
    <dbReference type="NCBI Taxonomy" id="1009370"/>
    <lineage>
        <taxon>Bacteria</taxon>
        <taxon>Bacillati</taxon>
        <taxon>Bacillota</taxon>
        <taxon>Negativicutes</taxon>
        <taxon>Acetonemataceae</taxon>
        <taxon>Acetonema</taxon>
    </lineage>
</organism>
<dbReference type="EMBL" id="AFGF01000049">
    <property type="protein sequence ID" value="EGO64855.1"/>
    <property type="molecule type" value="Genomic_DNA"/>
</dbReference>
<comment type="caution">
    <text evidence="1">The sequence shown here is derived from an EMBL/GenBank/DDBJ whole genome shotgun (WGS) entry which is preliminary data.</text>
</comment>
<gene>
    <name evidence="1" type="ORF">ALO_06195</name>
</gene>
<keyword evidence="2" id="KW-1185">Reference proteome</keyword>
<evidence type="ECO:0000313" key="1">
    <source>
        <dbReference type="EMBL" id="EGO64855.1"/>
    </source>
</evidence>
<protein>
    <submittedName>
        <fullName evidence="1">Uncharacterized protein</fullName>
    </submittedName>
</protein>
<dbReference type="AlphaFoldDB" id="F7NGQ1"/>
<evidence type="ECO:0000313" key="2">
    <source>
        <dbReference type="Proteomes" id="UP000003240"/>
    </source>
</evidence>